<dbReference type="PROSITE" id="PS00523">
    <property type="entry name" value="SULFATASE_1"/>
    <property type="match status" value="1"/>
</dbReference>
<feature type="domain" description="Sulfatase N-terminal" evidence="6">
    <location>
        <begin position="27"/>
        <end position="334"/>
    </location>
</feature>
<accession>A0A5C6CF07</accession>
<feature type="chain" id="PRO_5023039097" evidence="5">
    <location>
        <begin position="25"/>
        <end position="603"/>
    </location>
</feature>
<keyword evidence="2" id="KW-0479">Metal-binding</keyword>
<dbReference type="Pfam" id="PF00884">
    <property type="entry name" value="Sulfatase"/>
    <property type="match status" value="1"/>
</dbReference>
<gene>
    <name evidence="7" type="primary">atsA_9</name>
    <name evidence="7" type="ORF">Pla52o_31520</name>
</gene>
<name>A0A5C6CF07_9BACT</name>
<evidence type="ECO:0000256" key="4">
    <source>
        <dbReference type="ARBA" id="ARBA00022837"/>
    </source>
</evidence>
<protein>
    <submittedName>
        <fullName evidence="7">Arylsulfatase</fullName>
        <ecNumber evidence="7">3.1.6.1</ecNumber>
    </submittedName>
</protein>
<dbReference type="RefSeq" id="WP_146595342.1">
    <property type="nucleotide sequence ID" value="NZ_SJPT01000005.1"/>
</dbReference>
<keyword evidence="3 7" id="KW-0378">Hydrolase</keyword>
<dbReference type="GO" id="GO:0046872">
    <property type="term" value="F:metal ion binding"/>
    <property type="evidence" value="ECO:0007669"/>
    <property type="project" value="UniProtKB-KW"/>
</dbReference>
<dbReference type="AlphaFoldDB" id="A0A5C6CF07"/>
<keyword evidence="8" id="KW-1185">Reference proteome</keyword>
<evidence type="ECO:0000313" key="8">
    <source>
        <dbReference type="Proteomes" id="UP000316304"/>
    </source>
</evidence>
<evidence type="ECO:0000259" key="6">
    <source>
        <dbReference type="Pfam" id="PF00884"/>
    </source>
</evidence>
<dbReference type="GO" id="GO:0004065">
    <property type="term" value="F:arylsulfatase activity"/>
    <property type="evidence" value="ECO:0007669"/>
    <property type="project" value="UniProtKB-EC"/>
</dbReference>
<dbReference type="EC" id="3.1.6.1" evidence="7"/>
<dbReference type="SUPFAM" id="SSF53649">
    <property type="entry name" value="Alkaline phosphatase-like"/>
    <property type="match status" value="1"/>
</dbReference>
<dbReference type="CDD" id="cd16146">
    <property type="entry name" value="ARS_like"/>
    <property type="match status" value="1"/>
</dbReference>
<comment type="caution">
    <text evidence="7">The sequence shown here is derived from an EMBL/GenBank/DDBJ whole genome shotgun (WGS) entry which is preliminary data.</text>
</comment>
<dbReference type="OrthoDB" id="9783154at2"/>
<evidence type="ECO:0000256" key="3">
    <source>
        <dbReference type="ARBA" id="ARBA00022801"/>
    </source>
</evidence>
<evidence type="ECO:0000313" key="7">
    <source>
        <dbReference type="EMBL" id="TWU22104.1"/>
    </source>
</evidence>
<dbReference type="EMBL" id="SJPT01000005">
    <property type="protein sequence ID" value="TWU22104.1"/>
    <property type="molecule type" value="Genomic_DNA"/>
</dbReference>
<reference evidence="7 8" key="1">
    <citation type="submission" date="2019-02" db="EMBL/GenBank/DDBJ databases">
        <title>Deep-cultivation of Planctomycetes and their phenomic and genomic characterization uncovers novel biology.</title>
        <authorList>
            <person name="Wiegand S."/>
            <person name="Jogler M."/>
            <person name="Boedeker C."/>
            <person name="Pinto D."/>
            <person name="Vollmers J."/>
            <person name="Rivas-Marin E."/>
            <person name="Kohn T."/>
            <person name="Peeters S.H."/>
            <person name="Heuer A."/>
            <person name="Rast P."/>
            <person name="Oberbeckmann S."/>
            <person name="Bunk B."/>
            <person name="Jeske O."/>
            <person name="Meyerdierks A."/>
            <person name="Storesund J.E."/>
            <person name="Kallscheuer N."/>
            <person name="Luecker S."/>
            <person name="Lage O.M."/>
            <person name="Pohl T."/>
            <person name="Merkel B.J."/>
            <person name="Hornburger P."/>
            <person name="Mueller R.-W."/>
            <person name="Bruemmer F."/>
            <person name="Labrenz M."/>
            <person name="Spormann A.M."/>
            <person name="Op Den Camp H."/>
            <person name="Overmann J."/>
            <person name="Amann R."/>
            <person name="Jetten M.S.M."/>
            <person name="Mascher T."/>
            <person name="Medema M.H."/>
            <person name="Devos D.P."/>
            <person name="Kaster A.-K."/>
            <person name="Ovreas L."/>
            <person name="Rohde M."/>
            <person name="Galperin M.Y."/>
            <person name="Jogler C."/>
        </authorList>
    </citation>
    <scope>NUCLEOTIDE SEQUENCE [LARGE SCALE GENOMIC DNA]</scope>
    <source>
        <strain evidence="7 8">Pla52o</strain>
    </source>
</reference>
<dbReference type="InterPro" id="IPR024607">
    <property type="entry name" value="Sulfatase_CS"/>
</dbReference>
<dbReference type="FunFam" id="3.40.720.10:FF:000070">
    <property type="entry name" value="Arylsulfatase A"/>
    <property type="match status" value="1"/>
</dbReference>
<dbReference type="InterPro" id="IPR000917">
    <property type="entry name" value="Sulfatase_N"/>
</dbReference>
<organism evidence="7 8">
    <name type="scientific">Novipirellula galeiformis</name>
    <dbReference type="NCBI Taxonomy" id="2528004"/>
    <lineage>
        <taxon>Bacteria</taxon>
        <taxon>Pseudomonadati</taxon>
        <taxon>Planctomycetota</taxon>
        <taxon>Planctomycetia</taxon>
        <taxon>Pirellulales</taxon>
        <taxon>Pirellulaceae</taxon>
        <taxon>Novipirellula</taxon>
    </lineage>
</organism>
<sequence length="603" mass="67928" precursor="true">MNRMPLLAIALEMAVLVVPTLAEAKQPNVVVVMTDDQGWGDLACNGNPWIKTPTMDALASESTLLTNYHVDPTCAPTRAALMTGRYSDRVGVWHTIQGRNLLRSREKTMADLFAANGYATGMFGKWHLGDVYPFRPEDRGFTHAVYHGGGGVMQAPDYWGNDYFDDTYIENGKRNRFPGFCTDVWFDEGMKFIKANKHKPFFAYIATNAPHSPLYCPTKYTDIYKEDPNVPSDEFYGMITNIDDNLAKLIQLLKDEGLHDDTILVFTTDNGTAAGLVKGLGYDGNMRGKKGSQYDGGHRVPFMIRWPNGNIEAGKEISRLTAHIDILPTFIDLCQLDAPEIKFDGSSLRELLYGDADGWPDRSLVVESQRVVDPVKWRQSAVMTDRWRLVDGKELYDIQVDPKQKHNIASEHPEVLQRLRNQYERFWSDVSAEHNLTSYMIIGSAQQPIVTLSSHDWLVERVPWNQPHIISGAMAKPAYWALQVEHAGEYEISLRRWPVEADKGINNGDYGNAFAFEQACLRIDDINETKPIPAGAKEVTFRVTLKKGMTRLAPTFVGGGIEATPYYVYVTDKIQPAWQTPEGMGIPVYDPEYGRRPPQTMSK</sequence>
<dbReference type="InterPro" id="IPR050738">
    <property type="entry name" value="Sulfatase"/>
</dbReference>
<dbReference type="Proteomes" id="UP000316304">
    <property type="component" value="Unassembled WGS sequence"/>
</dbReference>
<dbReference type="PANTHER" id="PTHR42693">
    <property type="entry name" value="ARYLSULFATASE FAMILY MEMBER"/>
    <property type="match status" value="1"/>
</dbReference>
<evidence type="ECO:0000256" key="5">
    <source>
        <dbReference type="SAM" id="SignalP"/>
    </source>
</evidence>
<dbReference type="Gene3D" id="3.30.1120.10">
    <property type="match status" value="1"/>
</dbReference>
<keyword evidence="4" id="KW-0106">Calcium</keyword>
<comment type="similarity">
    <text evidence="1">Belongs to the sulfatase family.</text>
</comment>
<feature type="signal peptide" evidence="5">
    <location>
        <begin position="1"/>
        <end position="24"/>
    </location>
</feature>
<keyword evidence="5" id="KW-0732">Signal</keyword>
<proteinExistence type="inferred from homology"/>
<dbReference type="Gene3D" id="3.40.720.10">
    <property type="entry name" value="Alkaline Phosphatase, subunit A"/>
    <property type="match status" value="1"/>
</dbReference>
<dbReference type="PANTHER" id="PTHR42693:SF53">
    <property type="entry name" value="ENDO-4-O-SULFATASE"/>
    <property type="match status" value="1"/>
</dbReference>
<evidence type="ECO:0000256" key="2">
    <source>
        <dbReference type="ARBA" id="ARBA00022723"/>
    </source>
</evidence>
<evidence type="ECO:0000256" key="1">
    <source>
        <dbReference type="ARBA" id="ARBA00008779"/>
    </source>
</evidence>
<dbReference type="InterPro" id="IPR017850">
    <property type="entry name" value="Alkaline_phosphatase_core_sf"/>
</dbReference>